<dbReference type="Pfam" id="PF00271">
    <property type="entry name" value="Helicase_C"/>
    <property type="match status" value="1"/>
</dbReference>
<comment type="caution">
    <text evidence="16">The sequence shown here is derived from an EMBL/GenBank/DDBJ whole genome shotgun (WGS) entry which is preliminary data.</text>
</comment>
<dbReference type="GO" id="GO:0016787">
    <property type="term" value="F:hydrolase activity"/>
    <property type="evidence" value="ECO:0007669"/>
    <property type="project" value="UniProtKB-KW"/>
</dbReference>
<dbReference type="InterPro" id="IPR014014">
    <property type="entry name" value="RNA_helicase_DEAD_Q_motif"/>
</dbReference>
<feature type="compositionally biased region" description="Gly residues" evidence="12">
    <location>
        <begin position="634"/>
        <end position="650"/>
    </location>
</feature>
<comment type="similarity">
    <text evidence="1">Belongs to the DEAD box helicase family. DDX21/DDX50 subfamily.</text>
</comment>
<evidence type="ECO:0000256" key="9">
    <source>
        <dbReference type="ARBA" id="ARBA00022917"/>
    </source>
</evidence>
<dbReference type="SUPFAM" id="SSF54928">
    <property type="entry name" value="RNA-binding domain, RBD"/>
    <property type="match status" value="1"/>
</dbReference>
<dbReference type="AlphaFoldDB" id="A0A061IY35"/>
<dbReference type="EC" id="3.6.4.13" evidence="2"/>
<evidence type="ECO:0000259" key="15">
    <source>
        <dbReference type="PROSITE" id="PS51195"/>
    </source>
</evidence>
<dbReference type="FunFam" id="3.40.50.300:FF:000911">
    <property type="entry name" value="Nucleolar RNA helicase II"/>
    <property type="match status" value="1"/>
</dbReference>
<dbReference type="SMART" id="SM00490">
    <property type="entry name" value="HELICc"/>
    <property type="match status" value="1"/>
</dbReference>
<keyword evidence="4" id="KW-0547">Nucleotide-binding</keyword>
<feature type="region of interest" description="Disordered" evidence="12">
    <location>
        <begin position="585"/>
        <end position="614"/>
    </location>
</feature>
<evidence type="ECO:0000313" key="16">
    <source>
        <dbReference type="EMBL" id="ESL06796.1"/>
    </source>
</evidence>
<reference evidence="16 17" key="1">
    <citation type="submission" date="2013-07" db="EMBL/GenBank/DDBJ databases">
        <authorList>
            <person name="Stoco P.H."/>
            <person name="Wagner G."/>
            <person name="Gerber A."/>
            <person name="Zaha A."/>
            <person name="Thompson C."/>
            <person name="Bartholomeu D.C."/>
            <person name="Luckemeyer D.D."/>
            <person name="Bahia D."/>
            <person name="Loreto E."/>
            <person name="Prestes E.B."/>
            <person name="Lima F.M."/>
            <person name="Rodrigues-Luiz G."/>
            <person name="Vallejo G.A."/>
            <person name="Filho J.F."/>
            <person name="Monteiro K.M."/>
            <person name="Tyler K.M."/>
            <person name="de Almeida L.G."/>
            <person name="Ortiz M.F."/>
            <person name="Siervo M.A."/>
            <person name="de Moraes M.H."/>
            <person name="Cunha O.L."/>
            <person name="Mendonca-Neto R."/>
            <person name="Silva R."/>
            <person name="Teixeira S.M."/>
            <person name="Murta S.M."/>
            <person name="Sincero T.C."/>
            <person name="Mendes T.A."/>
            <person name="Urmenyi T.P."/>
            <person name="Silva V.G."/>
            <person name="da Rocha W.D."/>
            <person name="Andersson B."/>
            <person name="Romanha A.J."/>
            <person name="Steindel M."/>
            <person name="de Vasconcelos A.T."/>
            <person name="Grisard E.C."/>
        </authorList>
    </citation>
    <scope>NUCLEOTIDE SEQUENCE [LARGE SCALE GENOMIC DNA]</scope>
    <source>
        <strain evidence="16 17">SC58</strain>
    </source>
</reference>
<dbReference type="GO" id="GO:0003724">
    <property type="term" value="F:RNA helicase activity"/>
    <property type="evidence" value="ECO:0007669"/>
    <property type="project" value="UniProtKB-EC"/>
</dbReference>
<dbReference type="SMART" id="SM00487">
    <property type="entry name" value="DEXDc"/>
    <property type="match status" value="1"/>
</dbReference>
<proteinExistence type="inferred from homology"/>
<evidence type="ECO:0000256" key="5">
    <source>
        <dbReference type="ARBA" id="ARBA00022801"/>
    </source>
</evidence>
<keyword evidence="10" id="KW-0809">Transit peptide</keyword>
<evidence type="ECO:0000256" key="4">
    <source>
        <dbReference type="ARBA" id="ARBA00022741"/>
    </source>
</evidence>
<dbReference type="GO" id="GO:0003723">
    <property type="term" value="F:RNA binding"/>
    <property type="evidence" value="ECO:0007669"/>
    <property type="project" value="UniProtKB-KW"/>
</dbReference>
<accession>A0A061IY35</accession>
<evidence type="ECO:0000256" key="1">
    <source>
        <dbReference type="ARBA" id="ARBA00006517"/>
    </source>
</evidence>
<protein>
    <recommendedName>
        <fullName evidence="2">RNA helicase</fullName>
        <ecNumber evidence="2">3.6.4.13</ecNumber>
    </recommendedName>
</protein>
<feature type="region of interest" description="Disordered" evidence="12">
    <location>
        <begin position="1"/>
        <end position="48"/>
    </location>
</feature>
<dbReference type="InterPro" id="IPR012562">
    <property type="entry name" value="GUCT"/>
</dbReference>
<feature type="domain" description="Helicase C-terminal" evidence="14">
    <location>
        <begin position="295"/>
        <end position="439"/>
    </location>
</feature>
<dbReference type="GO" id="GO:0003743">
    <property type="term" value="F:translation initiation factor activity"/>
    <property type="evidence" value="ECO:0007669"/>
    <property type="project" value="UniProtKB-KW"/>
</dbReference>
<keyword evidence="7" id="KW-0067">ATP-binding</keyword>
<evidence type="ECO:0000256" key="11">
    <source>
        <dbReference type="PROSITE-ProRule" id="PRU00552"/>
    </source>
</evidence>
<gene>
    <name evidence="16" type="ORF">TRSC58_05524</name>
</gene>
<evidence type="ECO:0000256" key="7">
    <source>
        <dbReference type="ARBA" id="ARBA00022840"/>
    </source>
</evidence>
<evidence type="ECO:0000256" key="10">
    <source>
        <dbReference type="ARBA" id="ARBA00022946"/>
    </source>
</evidence>
<feature type="compositionally biased region" description="Basic and acidic residues" evidence="12">
    <location>
        <begin position="14"/>
        <end position="28"/>
    </location>
</feature>
<dbReference type="InterPro" id="IPR001650">
    <property type="entry name" value="Helicase_C-like"/>
</dbReference>
<keyword evidence="3" id="KW-0396">Initiation factor</keyword>
<dbReference type="Pfam" id="PF00270">
    <property type="entry name" value="DEAD"/>
    <property type="match status" value="1"/>
</dbReference>
<keyword evidence="6 16" id="KW-0347">Helicase</keyword>
<dbReference type="InterPro" id="IPR035979">
    <property type="entry name" value="RBD_domain_sf"/>
</dbReference>
<feature type="domain" description="DEAD-box RNA helicase Q" evidence="15">
    <location>
        <begin position="50"/>
        <end position="78"/>
    </location>
</feature>
<feature type="compositionally biased region" description="Polar residues" evidence="12">
    <location>
        <begin position="585"/>
        <end position="597"/>
    </location>
</feature>
<evidence type="ECO:0000313" key="17">
    <source>
        <dbReference type="Proteomes" id="UP000031737"/>
    </source>
</evidence>
<dbReference type="PROSITE" id="PS51194">
    <property type="entry name" value="HELICASE_CTER"/>
    <property type="match status" value="1"/>
</dbReference>
<name>A0A061IY35_TRYRA</name>
<dbReference type="InterPro" id="IPR059027">
    <property type="entry name" value="DD_DDX21-DDX50"/>
</dbReference>
<feature type="compositionally biased region" description="Gly residues" evidence="12">
    <location>
        <begin position="600"/>
        <end position="614"/>
    </location>
</feature>
<sequence length="656" mass="70925">MSRRTADEMTGGSERVKSSQEKRARHEQTASGNGADSGDIPNNGSAVTGRPFSDFDLLPSTLEALKSQGITTLFPVQALTYEAIMKGSDVLVQARTGSGKTLAFGIPIVEKLARMVKGNEPPVRGRGPAAVIFCPTRELAIQVRDVIAGISRGFVVSALYGGVAYSTQERALYTGVDVVVATPGRAKDFLEKGTLRFDRVSVVCLDEADHMLDIGFKDDIELLLQKVAEQNGSTEEKPKHQTLLFSATVPDWVHTCSFISRNKEFIDMVGQGTMRAADTIKFYRRKCHFSEVSCMLADLVKVYSGRHGRTLVFTNTKKDCHDLSINNTKLDSQSLHGDMQQEQRESTMKSFRDNKFGVLIATDVAARGLDLPMVDLVIQCAPPTDIDAFIHRAGRTGRAGRKGVCVLLHQPRDEYIVERIERHAKIKFEVLPAPTRDEILRAVARDAAEDLARVERCATNLFMGQAAELLKDADATEILASAIAVMSGYTSSITRRGLITGAKGFVTIQMLGQRALPIPVFCSILRNSLGDNLFTRCRDITLLQETPGCVFDVPEEAADQILSTPIRGMELSIIETLPPIIARELNSSNRGGSSQDRFNGRGGGSGGYRGGGGSGYRGGGGSGYRGGGGSGYRGGGGSGYRGGYNGGGGRQVHRRY</sequence>
<evidence type="ECO:0000256" key="3">
    <source>
        <dbReference type="ARBA" id="ARBA00022540"/>
    </source>
</evidence>
<dbReference type="GO" id="GO:0006139">
    <property type="term" value="P:nucleobase-containing compound metabolic process"/>
    <property type="evidence" value="ECO:0007669"/>
    <property type="project" value="UniProtKB-ARBA"/>
</dbReference>
<feature type="region of interest" description="Disordered" evidence="12">
    <location>
        <begin position="634"/>
        <end position="656"/>
    </location>
</feature>
<dbReference type="Proteomes" id="UP000031737">
    <property type="component" value="Unassembled WGS sequence"/>
</dbReference>
<feature type="domain" description="Helicase ATP-binding" evidence="13">
    <location>
        <begin position="81"/>
        <end position="267"/>
    </location>
</feature>
<organism evidence="16 17">
    <name type="scientific">Trypanosoma rangeli SC58</name>
    <dbReference type="NCBI Taxonomy" id="429131"/>
    <lineage>
        <taxon>Eukaryota</taxon>
        <taxon>Discoba</taxon>
        <taxon>Euglenozoa</taxon>
        <taxon>Kinetoplastea</taxon>
        <taxon>Metakinetoplastina</taxon>
        <taxon>Trypanosomatida</taxon>
        <taxon>Trypanosomatidae</taxon>
        <taxon>Trypanosoma</taxon>
        <taxon>Herpetosoma</taxon>
    </lineage>
</organism>
<keyword evidence="8" id="KW-0694">RNA-binding</keyword>
<dbReference type="Gene3D" id="3.40.50.300">
    <property type="entry name" value="P-loop containing nucleotide triphosphate hydrolases"/>
    <property type="match status" value="2"/>
</dbReference>
<dbReference type="InterPro" id="IPR050079">
    <property type="entry name" value="DEAD_box_RNA_helicase"/>
</dbReference>
<keyword evidence="9" id="KW-0648">Protein biosynthesis</keyword>
<evidence type="ECO:0000256" key="12">
    <source>
        <dbReference type="SAM" id="MobiDB-lite"/>
    </source>
</evidence>
<dbReference type="InterPro" id="IPR014001">
    <property type="entry name" value="Helicase_ATP-bd"/>
</dbReference>
<dbReference type="PANTHER" id="PTHR47959">
    <property type="entry name" value="ATP-DEPENDENT RNA HELICASE RHLE-RELATED"/>
    <property type="match status" value="1"/>
</dbReference>
<dbReference type="PANTHER" id="PTHR47959:SF1">
    <property type="entry name" value="ATP-DEPENDENT RNA HELICASE DBPA"/>
    <property type="match status" value="1"/>
</dbReference>
<dbReference type="CDD" id="cd18787">
    <property type="entry name" value="SF2_C_DEAD"/>
    <property type="match status" value="1"/>
</dbReference>
<dbReference type="Pfam" id="PF08152">
    <property type="entry name" value="GUCT"/>
    <property type="match status" value="1"/>
</dbReference>
<feature type="compositionally biased region" description="Polar residues" evidence="12">
    <location>
        <begin position="29"/>
        <end position="46"/>
    </location>
</feature>
<dbReference type="VEuPathDB" id="TriTrypDB:TRSC58_05524"/>
<dbReference type="PROSITE" id="PS51192">
    <property type="entry name" value="HELICASE_ATP_BIND_1"/>
    <property type="match status" value="1"/>
</dbReference>
<dbReference type="OrthoDB" id="4255at2759"/>
<evidence type="ECO:0000256" key="2">
    <source>
        <dbReference type="ARBA" id="ARBA00012552"/>
    </source>
</evidence>
<evidence type="ECO:0000256" key="6">
    <source>
        <dbReference type="ARBA" id="ARBA00022806"/>
    </source>
</evidence>
<keyword evidence="17" id="KW-1185">Reference proteome</keyword>
<feature type="short sequence motif" description="Q motif" evidence="11">
    <location>
        <begin position="50"/>
        <end position="78"/>
    </location>
</feature>
<keyword evidence="5" id="KW-0378">Hydrolase</keyword>
<evidence type="ECO:0000259" key="13">
    <source>
        <dbReference type="PROSITE" id="PS51192"/>
    </source>
</evidence>
<dbReference type="GO" id="GO:0005524">
    <property type="term" value="F:ATP binding"/>
    <property type="evidence" value="ECO:0007669"/>
    <property type="project" value="UniProtKB-KW"/>
</dbReference>
<dbReference type="SUPFAM" id="SSF52540">
    <property type="entry name" value="P-loop containing nucleoside triphosphate hydrolases"/>
    <property type="match status" value="1"/>
</dbReference>
<dbReference type="PROSITE" id="PS51195">
    <property type="entry name" value="Q_MOTIF"/>
    <property type="match status" value="1"/>
</dbReference>
<evidence type="ECO:0000259" key="14">
    <source>
        <dbReference type="PROSITE" id="PS51194"/>
    </source>
</evidence>
<dbReference type="Pfam" id="PF26142">
    <property type="entry name" value="DD_DDX21-DDX50"/>
    <property type="match status" value="1"/>
</dbReference>
<dbReference type="GO" id="GO:0005829">
    <property type="term" value="C:cytosol"/>
    <property type="evidence" value="ECO:0007669"/>
    <property type="project" value="TreeGrafter"/>
</dbReference>
<dbReference type="InterPro" id="IPR044742">
    <property type="entry name" value="DEAD/DEAH_RhlB"/>
</dbReference>
<evidence type="ECO:0000256" key="8">
    <source>
        <dbReference type="ARBA" id="ARBA00022884"/>
    </source>
</evidence>
<dbReference type="InterPro" id="IPR011545">
    <property type="entry name" value="DEAD/DEAH_box_helicase_dom"/>
</dbReference>
<dbReference type="CDD" id="cd00268">
    <property type="entry name" value="DEADc"/>
    <property type="match status" value="1"/>
</dbReference>
<dbReference type="InterPro" id="IPR027417">
    <property type="entry name" value="P-loop_NTPase"/>
</dbReference>
<dbReference type="EMBL" id="AUPL01005524">
    <property type="protein sequence ID" value="ESL06796.1"/>
    <property type="molecule type" value="Genomic_DNA"/>
</dbReference>